<evidence type="ECO:0000313" key="7">
    <source>
        <dbReference type="Proteomes" id="UP000003586"/>
    </source>
</evidence>
<evidence type="ECO:0000313" key="6">
    <source>
        <dbReference type="EMBL" id="AHF15047.1"/>
    </source>
</evidence>
<dbReference type="HOGENOM" id="CLU_000445_114_4_10"/>
<dbReference type="Proteomes" id="UP000003586">
    <property type="component" value="Chromosome"/>
</dbReference>
<dbReference type="InterPro" id="IPR005467">
    <property type="entry name" value="His_kinase_dom"/>
</dbReference>
<proteinExistence type="predicted"/>
<dbReference type="InterPro" id="IPR004358">
    <property type="entry name" value="Sig_transdc_His_kin-like_C"/>
</dbReference>
<dbReference type="EMBL" id="CP007035">
    <property type="protein sequence ID" value="AHF15047.1"/>
    <property type="molecule type" value="Genomic_DNA"/>
</dbReference>
<dbReference type="CDD" id="cd00075">
    <property type="entry name" value="HATPase"/>
    <property type="match status" value="1"/>
</dbReference>
<dbReference type="GO" id="GO:0000155">
    <property type="term" value="F:phosphorelay sensor kinase activity"/>
    <property type="evidence" value="ECO:0007669"/>
    <property type="project" value="TreeGrafter"/>
</dbReference>
<dbReference type="eggNOG" id="COG5000">
    <property type="taxonomic scope" value="Bacteria"/>
</dbReference>
<feature type="transmembrane region" description="Helical" evidence="4">
    <location>
        <begin position="7"/>
        <end position="26"/>
    </location>
</feature>
<keyword evidence="4" id="KW-0812">Transmembrane</keyword>
<dbReference type="Pfam" id="PF02518">
    <property type="entry name" value="HATPase_c"/>
    <property type="match status" value="1"/>
</dbReference>
<evidence type="ECO:0000256" key="4">
    <source>
        <dbReference type="SAM" id="Phobius"/>
    </source>
</evidence>
<comment type="catalytic activity">
    <reaction evidence="1">
        <text>ATP + protein L-histidine = ADP + protein N-phospho-L-histidine.</text>
        <dbReference type="EC" id="2.7.13.3"/>
    </reaction>
</comment>
<keyword evidence="3" id="KW-0597">Phosphoprotein</keyword>
<sequence>MILSKKRIGVIAEILFLLLVTALIVACFIQQHWWWGIAGLPFWIYAIARIINSTEKTDKIVLEFVEAIKYNDYSKNYNTAQATGDIKKLLIGLNSITDRFKTINKERKAESIYLQTILETVGIGIISFDDNTGAIDWMNESFKKITDIPYFRNIGALEKRNPAFLDLLLTLEPGQSQVFNFRKGLLDEKLLITATFFTTNGKTDKLVSLQNVEETLDETESIAWQKLLNVMTHEIMNSVAPISSLADTLKKQLEPAENGANPHIDPDDLRLGLETIKKRSEGLQRFAITYRNLNKITKPVLKKVLVSEIFDNLQNLMQPTLDQKNIELDVILKDPFLSIQADTSLVEQVLINLMTNAIEAVKSSSHPRIVLSALIDGEKACVKVADNGMGIPASIAEQIFIPFFSTRKNGNGIGLSLCKQIMLLHKGNIQMKSKEGEGTVFLLHF</sequence>
<dbReference type="PRINTS" id="PR00344">
    <property type="entry name" value="BCTRLSENSOR"/>
</dbReference>
<accession>W0EW79</accession>
<evidence type="ECO:0000259" key="5">
    <source>
        <dbReference type="PROSITE" id="PS50109"/>
    </source>
</evidence>
<dbReference type="KEGG" id="nso:NIASO_07535"/>
<dbReference type="InterPro" id="IPR036890">
    <property type="entry name" value="HATPase_C_sf"/>
</dbReference>
<organism evidence="6 7">
    <name type="scientific">Niabella soli DSM 19437</name>
    <dbReference type="NCBI Taxonomy" id="929713"/>
    <lineage>
        <taxon>Bacteria</taxon>
        <taxon>Pseudomonadati</taxon>
        <taxon>Bacteroidota</taxon>
        <taxon>Chitinophagia</taxon>
        <taxon>Chitinophagales</taxon>
        <taxon>Chitinophagaceae</taxon>
        <taxon>Niabella</taxon>
    </lineage>
</organism>
<dbReference type="STRING" id="929713.NIASO_07535"/>
<name>W0EW79_9BACT</name>
<dbReference type="PROSITE" id="PS51257">
    <property type="entry name" value="PROKAR_LIPOPROTEIN"/>
    <property type="match status" value="1"/>
</dbReference>
<dbReference type="PANTHER" id="PTHR43547:SF2">
    <property type="entry name" value="HYBRID SIGNAL TRANSDUCTION HISTIDINE KINASE C"/>
    <property type="match status" value="1"/>
</dbReference>
<keyword evidence="6" id="KW-0808">Transferase</keyword>
<dbReference type="PROSITE" id="PS50109">
    <property type="entry name" value="HIS_KIN"/>
    <property type="match status" value="1"/>
</dbReference>
<dbReference type="AlphaFoldDB" id="W0EW79"/>
<dbReference type="RefSeq" id="WP_008584900.1">
    <property type="nucleotide sequence ID" value="NZ_CP007035.1"/>
</dbReference>
<dbReference type="OrthoDB" id="1931120at2"/>
<dbReference type="Gene3D" id="3.30.565.10">
    <property type="entry name" value="Histidine kinase-like ATPase, C-terminal domain"/>
    <property type="match status" value="1"/>
</dbReference>
<keyword evidence="4" id="KW-1133">Transmembrane helix</keyword>
<protein>
    <recommendedName>
        <fullName evidence="2">histidine kinase</fullName>
        <ecNumber evidence="2">2.7.13.3</ecNumber>
    </recommendedName>
</protein>
<dbReference type="InterPro" id="IPR003594">
    <property type="entry name" value="HATPase_dom"/>
</dbReference>
<evidence type="ECO:0000256" key="2">
    <source>
        <dbReference type="ARBA" id="ARBA00012438"/>
    </source>
</evidence>
<gene>
    <name evidence="6" type="ORF">NIASO_07535</name>
</gene>
<evidence type="ECO:0000256" key="3">
    <source>
        <dbReference type="ARBA" id="ARBA00022553"/>
    </source>
</evidence>
<keyword evidence="7" id="KW-1185">Reference proteome</keyword>
<dbReference type="SUPFAM" id="SSF55874">
    <property type="entry name" value="ATPase domain of HSP90 chaperone/DNA topoisomerase II/histidine kinase"/>
    <property type="match status" value="1"/>
</dbReference>
<feature type="domain" description="Histidine kinase" evidence="5">
    <location>
        <begin position="230"/>
        <end position="445"/>
    </location>
</feature>
<keyword evidence="4" id="KW-0472">Membrane</keyword>
<dbReference type="EC" id="2.7.13.3" evidence="2"/>
<dbReference type="SMART" id="SM00387">
    <property type="entry name" value="HATPase_c"/>
    <property type="match status" value="1"/>
</dbReference>
<evidence type="ECO:0000256" key="1">
    <source>
        <dbReference type="ARBA" id="ARBA00000085"/>
    </source>
</evidence>
<keyword evidence="6" id="KW-0418">Kinase</keyword>
<dbReference type="PANTHER" id="PTHR43547">
    <property type="entry name" value="TWO-COMPONENT HISTIDINE KINASE"/>
    <property type="match status" value="1"/>
</dbReference>
<reference evidence="6 7" key="1">
    <citation type="submission" date="2013-12" db="EMBL/GenBank/DDBJ databases">
        <authorList>
            <consortium name="DOE Joint Genome Institute"/>
            <person name="Eisen J."/>
            <person name="Huntemann M."/>
            <person name="Han J."/>
            <person name="Chen A."/>
            <person name="Kyrpides N."/>
            <person name="Mavromatis K."/>
            <person name="Markowitz V."/>
            <person name="Palaniappan K."/>
            <person name="Ivanova N."/>
            <person name="Schaumberg A."/>
            <person name="Pati A."/>
            <person name="Liolios K."/>
            <person name="Nordberg H.P."/>
            <person name="Cantor M.N."/>
            <person name="Hua S.X."/>
            <person name="Woyke T."/>
        </authorList>
    </citation>
    <scope>NUCLEOTIDE SEQUENCE [LARGE SCALE GENOMIC DNA]</scope>
    <source>
        <strain evidence="7">DSM 19437</strain>
    </source>
</reference>